<accession>A0ABR9LF04</accession>
<dbReference type="Pfam" id="PF13360">
    <property type="entry name" value="PQQ_2"/>
    <property type="match status" value="1"/>
</dbReference>
<name>A0ABR9LF04_9PSEU</name>
<dbReference type="PROSITE" id="PS51257">
    <property type="entry name" value="PROKAR_LIPOPROTEIN"/>
    <property type="match status" value="1"/>
</dbReference>
<evidence type="ECO:0000313" key="4">
    <source>
        <dbReference type="EMBL" id="MBE1578877.1"/>
    </source>
</evidence>
<evidence type="ECO:0000256" key="1">
    <source>
        <dbReference type="SAM" id="MobiDB-lite"/>
    </source>
</evidence>
<feature type="compositionally biased region" description="Basic and acidic residues" evidence="1">
    <location>
        <begin position="49"/>
        <end position="58"/>
    </location>
</feature>
<keyword evidence="2" id="KW-0732">Signal</keyword>
<feature type="chain" id="PRO_5045603113" evidence="2">
    <location>
        <begin position="20"/>
        <end position="438"/>
    </location>
</feature>
<sequence>MRRFLVFVACLGAALTASGCGTDDPAPAPVPSGSAAAGQPPTSATPEAKTADPPRSFDKSAPVALPPGALRSNVAGHVTSLFMTLRDRTGYIVTPTALNVVDVLTGQQKWTVPFERTPGDPYNQSGPFVNTTGPRPPAVGDKLVVAAVPVVIPEKGTTPGYVALSVIAADREKGTKVWQSETKVSDDQYADASNAVTEVVAVTDKAVIARYGRSDDHVTVALDPASGKTLWERKDYEAGSVHGDVVVGADFNVAENSSMVQATALDLATGGQKWTGAARSSAVVLVRADPALVVLTRTDYGSGDSSLLFLDPATGAEKRKVDGEDQFGPSSYGTCRHDERSVLVCDAGGVLTGYDAATAAPLWTLPDKAANRVAPSVTLAWHGAVYGKTGGGQPIVLDARTGKDLATDDVGLVPALVSEYAGIAAGENGESLAYPVKS</sequence>
<comment type="caution">
    <text evidence="4">The sequence shown here is derived from an EMBL/GenBank/DDBJ whole genome shotgun (WGS) entry which is preliminary data.</text>
</comment>
<organism evidence="4 5">
    <name type="scientific">Amycolatopsis roodepoortensis</name>
    <dbReference type="NCBI Taxonomy" id="700274"/>
    <lineage>
        <taxon>Bacteria</taxon>
        <taxon>Bacillati</taxon>
        <taxon>Actinomycetota</taxon>
        <taxon>Actinomycetes</taxon>
        <taxon>Pseudonocardiales</taxon>
        <taxon>Pseudonocardiaceae</taxon>
        <taxon>Amycolatopsis</taxon>
    </lineage>
</organism>
<dbReference type="Gene3D" id="2.130.10.10">
    <property type="entry name" value="YVTN repeat-like/Quinoprotein amine dehydrogenase"/>
    <property type="match status" value="1"/>
</dbReference>
<evidence type="ECO:0000256" key="2">
    <source>
        <dbReference type="SAM" id="SignalP"/>
    </source>
</evidence>
<evidence type="ECO:0000313" key="5">
    <source>
        <dbReference type="Proteomes" id="UP000656548"/>
    </source>
</evidence>
<feature type="signal peptide" evidence="2">
    <location>
        <begin position="1"/>
        <end position="19"/>
    </location>
</feature>
<dbReference type="SUPFAM" id="SSF50998">
    <property type="entry name" value="Quinoprotein alcohol dehydrogenase-like"/>
    <property type="match status" value="1"/>
</dbReference>
<evidence type="ECO:0000259" key="3">
    <source>
        <dbReference type="Pfam" id="PF13360"/>
    </source>
</evidence>
<dbReference type="Proteomes" id="UP000656548">
    <property type="component" value="Unassembled WGS sequence"/>
</dbReference>
<dbReference type="EMBL" id="JADBEJ010000005">
    <property type="protein sequence ID" value="MBE1578877.1"/>
    <property type="molecule type" value="Genomic_DNA"/>
</dbReference>
<feature type="compositionally biased region" description="Low complexity" evidence="1">
    <location>
        <begin position="31"/>
        <end position="46"/>
    </location>
</feature>
<dbReference type="InterPro" id="IPR002372">
    <property type="entry name" value="PQQ_rpt_dom"/>
</dbReference>
<dbReference type="PANTHER" id="PTHR34512">
    <property type="entry name" value="CELL SURFACE PROTEIN"/>
    <property type="match status" value="1"/>
</dbReference>
<reference evidence="4 5" key="1">
    <citation type="submission" date="2020-10" db="EMBL/GenBank/DDBJ databases">
        <title>Sequencing the genomes of 1000 actinobacteria strains.</title>
        <authorList>
            <person name="Klenk H.-P."/>
        </authorList>
    </citation>
    <scope>NUCLEOTIDE SEQUENCE [LARGE SCALE GENOMIC DNA]</scope>
    <source>
        <strain evidence="4 5">DSM 46661</strain>
    </source>
</reference>
<dbReference type="InterPro" id="IPR015943">
    <property type="entry name" value="WD40/YVTN_repeat-like_dom_sf"/>
</dbReference>
<feature type="domain" description="Pyrrolo-quinoline quinone repeat" evidence="3">
    <location>
        <begin position="165"/>
        <end position="317"/>
    </location>
</feature>
<gene>
    <name evidence="4" type="ORF">H4W30_005937</name>
</gene>
<dbReference type="PANTHER" id="PTHR34512:SF30">
    <property type="entry name" value="OUTER MEMBRANE PROTEIN ASSEMBLY FACTOR BAMB"/>
    <property type="match status" value="1"/>
</dbReference>
<feature type="region of interest" description="Disordered" evidence="1">
    <location>
        <begin position="21"/>
        <end position="64"/>
    </location>
</feature>
<keyword evidence="5" id="KW-1185">Reference proteome</keyword>
<protein>
    <submittedName>
        <fullName evidence="4">Outer membrane protein assembly factor BamB</fullName>
    </submittedName>
</protein>
<proteinExistence type="predicted"/>
<dbReference type="RefSeq" id="WP_192745751.1">
    <property type="nucleotide sequence ID" value="NZ_JADBEJ010000005.1"/>
</dbReference>
<dbReference type="InterPro" id="IPR011047">
    <property type="entry name" value="Quinoprotein_ADH-like_sf"/>
</dbReference>